<evidence type="ECO:0000313" key="12">
    <source>
        <dbReference type="EMBL" id="RUR03186.1"/>
    </source>
</evidence>
<reference evidence="12 13" key="1">
    <citation type="submission" date="2018-12" db="EMBL/GenBank/DDBJ databases">
        <authorList>
            <person name="Li F."/>
        </authorList>
    </citation>
    <scope>NUCLEOTIDE SEQUENCE [LARGE SCALE GENOMIC DNA]</scope>
    <source>
        <strain evidence="12 13">EGI 6500705</strain>
    </source>
</reference>
<sequence>MRTGLVGVGLLIVGAILAAVTGTPADDLAALAERIWPVLLFVVAITVVTELAAEAEVFRVVAERLARLGRGRTVVLWAFIVVFATASTAFLSLDTTAVLLTPVVVLLARHIGVNPIPFALTTVWLANTGSLFLPVSNLTNLLAEHRLDGIGALGFAALTLVPALVAVLVPVVVLAIVYRRELARTYTLSAGGPAGDPVLFRWSATVLVLLVPALVSGLDVWIPALAAAVVLAAVFAVRRREVLRPGLLPWQLVVFAAGLFLAVDAARSLGLTEIVEALAGSGSSPVDLMRVAGVGAVGANLINNLPAYLAFEPVGTSPDRLVALLIGVNAGPLVTPWASLATLLWHERLRGLGVEISWWRFAGLGLIVAPLTVGAATLAFALLR</sequence>
<protein>
    <submittedName>
        <fullName evidence="12">Arsenic transporter</fullName>
    </submittedName>
</protein>
<dbReference type="RefSeq" id="WP_127046334.1">
    <property type="nucleotide sequence ID" value="NZ_RZGZ01000001.1"/>
</dbReference>
<dbReference type="Proteomes" id="UP000274909">
    <property type="component" value="Unassembled WGS sequence"/>
</dbReference>
<evidence type="ECO:0000256" key="9">
    <source>
        <dbReference type="ARBA" id="ARBA00023136"/>
    </source>
</evidence>
<comment type="caution">
    <text evidence="12">The sequence shown here is derived from an EMBL/GenBank/DDBJ whole genome shotgun (WGS) entry which is preliminary data.</text>
</comment>
<feature type="transmembrane region" description="Helical" evidence="10">
    <location>
        <begin position="34"/>
        <end position="53"/>
    </location>
</feature>
<feature type="transmembrane region" description="Helical" evidence="10">
    <location>
        <begin position="289"/>
        <end position="309"/>
    </location>
</feature>
<comment type="similarity">
    <text evidence="2">Belongs to the ArsB family.</text>
</comment>
<feature type="transmembrane region" description="Helical" evidence="10">
    <location>
        <begin position="321"/>
        <end position="346"/>
    </location>
</feature>
<dbReference type="PRINTS" id="PR00758">
    <property type="entry name" value="ARSENICPUMP"/>
</dbReference>
<evidence type="ECO:0000256" key="8">
    <source>
        <dbReference type="ARBA" id="ARBA00022989"/>
    </source>
</evidence>
<accession>A0A433JVJ2</accession>
<feature type="transmembrane region" description="Helical" evidence="10">
    <location>
        <begin position="74"/>
        <end position="93"/>
    </location>
</feature>
<keyword evidence="5" id="KW-1003">Cell membrane</keyword>
<comment type="subcellular location">
    <subcellularLocation>
        <location evidence="1">Cell membrane</location>
        <topology evidence="1">Multi-pass membrane protein</topology>
    </subcellularLocation>
</comment>
<evidence type="ECO:0000256" key="4">
    <source>
        <dbReference type="ARBA" id="ARBA00022448"/>
    </source>
</evidence>
<evidence type="ECO:0000256" key="1">
    <source>
        <dbReference type="ARBA" id="ARBA00004651"/>
    </source>
</evidence>
<feature type="transmembrane region" description="Helical" evidence="10">
    <location>
        <begin position="221"/>
        <end position="238"/>
    </location>
</feature>
<evidence type="ECO:0000256" key="2">
    <source>
        <dbReference type="ARBA" id="ARBA00006433"/>
    </source>
</evidence>
<evidence type="ECO:0000256" key="6">
    <source>
        <dbReference type="ARBA" id="ARBA00022692"/>
    </source>
</evidence>
<feature type="transmembrane region" description="Helical" evidence="10">
    <location>
        <begin position="250"/>
        <end position="269"/>
    </location>
</feature>
<dbReference type="PANTHER" id="PTHR43302">
    <property type="entry name" value="TRANSPORTER ARSB-RELATED"/>
    <property type="match status" value="1"/>
</dbReference>
<dbReference type="PANTHER" id="PTHR43302:SF5">
    <property type="entry name" value="TRANSPORTER ARSB-RELATED"/>
    <property type="match status" value="1"/>
</dbReference>
<keyword evidence="9 10" id="KW-0472">Membrane</keyword>
<comment type="similarity">
    <text evidence="3">Belongs to the CitM (TC 2.A.11) transporter family.</text>
</comment>
<dbReference type="EMBL" id="RZGZ01000001">
    <property type="protein sequence ID" value="RUR03186.1"/>
    <property type="molecule type" value="Genomic_DNA"/>
</dbReference>
<feature type="transmembrane region" description="Helical" evidence="10">
    <location>
        <begin position="358"/>
        <end position="383"/>
    </location>
</feature>
<keyword evidence="7" id="KW-0059">Arsenical resistance</keyword>
<dbReference type="Pfam" id="PF03600">
    <property type="entry name" value="CitMHS"/>
    <property type="match status" value="1"/>
</dbReference>
<organism evidence="12 13">
    <name type="scientific">Labedella endophytica</name>
    <dbReference type="NCBI Taxonomy" id="1523160"/>
    <lineage>
        <taxon>Bacteria</taxon>
        <taxon>Bacillati</taxon>
        <taxon>Actinomycetota</taxon>
        <taxon>Actinomycetes</taxon>
        <taxon>Micrococcales</taxon>
        <taxon>Microbacteriaceae</taxon>
        <taxon>Labedella</taxon>
    </lineage>
</organism>
<dbReference type="GO" id="GO:0046685">
    <property type="term" value="P:response to arsenic-containing substance"/>
    <property type="evidence" value="ECO:0007669"/>
    <property type="project" value="UniProtKB-KW"/>
</dbReference>
<dbReference type="GO" id="GO:0005886">
    <property type="term" value="C:plasma membrane"/>
    <property type="evidence" value="ECO:0007669"/>
    <property type="project" value="UniProtKB-SubCell"/>
</dbReference>
<dbReference type="InterPro" id="IPR000802">
    <property type="entry name" value="Arsenical_pump_ArsB"/>
</dbReference>
<dbReference type="AlphaFoldDB" id="A0A433JVJ2"/>
<name>A0A433JVJ2_9MICO</name>
<evidence type="ECO:0000259" key="11">
    <source>
        <dbReference type="Pfam" id="PF03600"/>
    </source>
</evidence>
<feature type="domain" description="Citrate transporter-like" evidence="11">
    <location>
        <begin position="13"/>
        <end position="316"/>
    </location>
</feature>
<evidence type="ECO:0000256" key="5">
    <source>
        <dbReference type="ARBA" id="ARBA00022475"/>
    </source>
</evidence>
<gene>
    <name evidence="12" type="ORF">ELQ94_01120</name>
</gene>
<evidence type="ECO:0000313" key="13">
    <source>
        <dbReference type="Proteomes" id="UP000274909"/>
    </source>
</evidence>
<evidence type="ECO:0000256" key="10">
    <source>
        <dbReference type="SAM" id="Phobius"/>
    </source>
</evidence>
<keyword evidence="8 10" id="KW-1133">Transmembrane helix</keyword>
<feature type="transmembrane region" description="Helical" evidence="10">
    <location>
        <begin position="198"/>
        <end position="215"/>
    </location>
</feature>
<dbReference type="GO" id="GO:0015105">
    <property type="term" value="F:arsenite transmembrane transporter activity"/>
    <property type="evidence" value="ECO:0007669"/>
    <property type="project" value="InterPro"/>
</dbReference>
<dbReference type="InterPro" id="IPR004680">
    <property type="entry name" value="Cit_transptr-like_dom"/>
</dbReference>
<proteinExistence type="inferred from homology"/>
<evidence type="ECO:0000256" key="3">
    <source>
        <dbReference type="ARBA" id="ARBA00009843"/>
    </source>
</evidence>
<evidence type="ECO:0000256" key="7">
    <source>
        <dbReference type="ARBA" id="ARBA00022849"/>
    </source>
</evidence>
<dbReference type="OrthoDB" id="9774335at2"/>
<feature type="transmembrane region" description="Helical" evidence="10">
    <location>
        <begin position="150"/>
        <end position="177"/>
    </location>
</feature>
<keyword evidence="4" id="KW-0813">Transport</keyword>
<keyword evidence="6 10" id="KW-0812">Transmembrane</keyword>
<keyword evidence="13" id="KW-1185">Reference proteome</keyword>